<dbReference type="InterPro" id="IPR042098">
    <property type="entry name" value="TauD-like_sf"/>
</dbReference>
<sequence>MDTPPLASLTPAMGLDIKVLEPNVAEVDPITPPLNATIDGESVSDINVGASSSKANSADGLQEDAEGETTVDSGAHPPKPLTAEQKADHILNIFERYRMNTAAGRYHPWKGRANVRSQILHSINNEEKIRMILPAFPFKSPNKTSKVLGALPDAAEEIAIKHMQGLCTMVTEVYTGGANLHIVSDGLCYNEVWRYGQALRNLALTQECYDIKFVRLVDILGEERDEPLTQDSYLANASSYRQTLLDKYSPAGFDPDVFIKQDADALLTYRGYIKFLEKDLEHAPHLSTLSKTQRAKHHENTAKHMIIRGKAFAEAIKTRFSDYVRLSIHASTADASKLSISLLPQQGPHNMTPWHSSLVRALDGSISMAHASSVPALTHDIIHDASGRRSYFREKSELYNWPGMDVSFEYLYPTGIVIRPKSTQANYSLHNVHMQKVRALAEVCSPVILRGFSDTTDERTFQAKAYDAGTVLPWTFGIMQKVRDSGRTDREANNVVSAEAMPMHYDGMFKFLPASNPDGSPKLDKEGNIVKESSPPRFQLFTALTTAPKKSGYTLFASSRLFFRHLPPQYSLEEVEGLTWDCINSGFWDCHMQQLPLVVRHPVSGEPCVRWHEPWPMWKTKFAHALVNIENPEQGKKGRSGIEYVKLVDSMLYDRRVCLYFEWDKGDVVCSDNTNMLHTRSAFDGSCDRELWRIHFD</sequence>
<dbReference type="Pfam" id="PF02668">
    <property type="entry name" value="TauD"/>
    <property type="match status" value="1"/>
</dbReference>
<evidence type="ECO:0000259" key="3">
    <source>
        <dbReference type="Pfam" id="PF02668"/>
    </source>
</evidence>
<dbReference type="SUPFAM" id="SSF51197">
    <property type="entry name" value="Clavaminate synthase-like"/>
    <property type="match status" value="1"/>
</dbReference>
<gene>
    <name evidence="4" type="ORF">FH972_025551</name>
</gene>
<accession>A0A5N6L1B9</accession>
<feature type="region of interest" description="Disordered" evidence="2">
    <location>
        <begin position="47"/>
        <end position="85"/>
    </location>
</feature>
<comment type="caution">
    <text evidence="4">The sequence shown here is derived from an EMBL/GenBank/DDBJ whole genome shotgun (WGS) entry which is preliminary data.</text>
</comment>
<dbReference type="OrthoDB" id="429813at2759"/>
<dbReference type="InterPro" id="IPR003819">
    <property type="entry name" value="TauD/TfdA-like"/>
</dbReference>
<evidence type="ECO:0000313" key="4">
    <source>
        <dbReference type="EMBL" id="KAB8542088.1"/>
    </source>
</evidence>
<dbReference type="Gene3D" id="3.60.130.10">
    <property type="entry name" value="Clavaminate synthase-like"/>
    <property type="match status" value="1"/>
</dbReference>
<dbReference type="GO" id="GO:0016491">
    <property type="term" value="F:oxidoreductase activity"/>
    <property type="evidence" value="ECO:0007669"/>
    <property type="project" value="UniProtKB-KW"/>
</dbReference>
<dbReference type="Pfam" id="PF05141">
    <property type="entry name" value="DIT1_PvcA"/>
    <property type="match status" value="1"/>
</dbReference>
<proteinExistence type="predicted"/>
<dbReference type="PANTHER" id="PTHR37285">
    <property type="entry name" value="SPORE WALL MATURATION PROTEIN DIT1"/>
    <property type="match status" value="1"/>
</dbReference>
<name>A0A5N6L1B9_9ROSI</name>
<evidence type="ECO:0000256" key="2">
    <source>
        <dbReference type="SAM" id="MobiDB-lite"/>
    </source>
</evidence>
<dbReference type="InterPro" id="IPR007817">
    <property type="entry name" value="Isocyanide_synthase_DIT1"/>
</dbReference>
<dbReference type="AlphaFoldDB" id="A0A5N6L1B9"/>
<protein>
    <recommendedName>
        <fullName evidence="3">TauD/TfdA-like domain-containing protein</fullName>
    </recommendedName>
</protein>
<keyword evidence="1" id="KW-0560">Oxidoreductase</keyword>
<feature type="domain" description="TauD/TfdA-like" evidence="3">
    <location>
        <begin position="427"/>
        <end position="694"/>
    </location>
</feature>
<reference evidence="4 5" key="1">
    <citation type="submission" date="2019-06" db="EMBL/GenBank/DDBJ databases">
        <title>A chromosomal-level reference genome of Carpinus fangiana (Coryloideae, Betulaceae).</title>
        <authorList>
            <person name="Yang X."/>
            <person name="Wang Z."/>
            <person name="Zhang L."/>
            <person name="Hao G."/>
            <person name="Liu J."/>
            <person name="Yang Y."/>
        </authorList>
    </citation>
    <scope>NUCLEOTIDE SEQUENCE [LARGE SCALE GENOMIC DNA]</scope>
    <source>
        <strain evidence="4">Cfa_2016G</strain>
        <tissue evidence="4">Leaf</tissue>
    </source>
</reference>
<dbReference type="Proteomes" id="UP000327013">
    <property type="component" value="Unassembled WGS sequence"/>
</dbReference>
<organism evidence="4 5">
    <name type="scientific">Carpinus fangiana</name>
    <dbReference type="NCBI Taxonomy" id="176857"/>
    <lineage>
        <taxon>Eukaryota</taxon>
        <taxon>Viridiplantae</taxon>
        <taxon>Streptophyta</taxon>
        <taxon>Embryophyta</taxon>
        <taxon>Tracheophyta</taxon>
        <taxon>Spermatophyta</taxon>
        <taxon>Magnoliopsida</taxon>
        <taxon>eudicotyledons</taxon>
        <taxon>Gunneridae</taxon>
        <taxon>Pentapetalae</taxon>
        <taxon>rosids</taxon>
        <taxon>fabids</taxon>
        <taxon>Fagales</taxon>
        <taxon>Betulaceae</taxon>
        <taxon>Carpinus</taxon>
    </lineage>
</organism>
<evidence type="ECO:0000313" key="5">
    <source>
        <dbReference type="Proteomes" id="UP000327013"/>
    </source>
</evidence>
<evidence type="ECO:0000256" key="1">
    <source>
        <dbReference type="ARBA" id="ARBA00023002"/>
    </source>
</evidence>
<dbReference type="EMBL" id="VIBQ01000059">
    <property type="protein sequence ID" value="KAB8542088.1"/>
    <property type="molecule type" value="Genomic_DNA"/>
</dbReference>
<keyword evidence="5" id="KW-1185">Reference proteome</keyword>
<dbReference type="PANTHER" id="PTHR37285:SF6">
    <property type="entry name" value="BIOSYNTHESIS PROTEIN, PUTATIVE (AFU_ORTHOLOGUE AFUA_5G02660)-RELATED"/>
    <property type="match status" value="1"/>
</dbReference>